<dbReference type="SUPFAM" id="SSF117281">
    <property type="entry name" value="Kelch motif"/>
    <property type="match status" value="2"/>
</dbReference>
<proteinExistence type="predicted"/>
<evidence type="ECO:0000256" key="3">
    <source>
        <dbReference type="SAM" id="MobiDB-lite"/>
    </source>
</evidence>
<keyword evidence="2" id="KW-0677">Repeat</keyword>
<evidence type="ECO:0000313" key="5">
    <source>
        <dbReference type="RefSeq" id="XP_022156432.1"/>
    </source>
</evidence>
<evidence type="ECO:0000313" key="6">
    <source>
        <dbReference type="RefSeq" id="XP_022156433.1"/>
    </source>
</evidence>
<keyword evidence="4" id="KW-1185">Reference proteome</keyword>
<dbReference type="RefSeq" id="XP_022156432.1">
    <property type="nucleotide sequence ID" value="XM_022300740.1"/>
</dbReference>
<dbReference type="PANTHER" id="PTHR46228:SF2">
    <property type="entry name" value="KELCH REPEAT PROTEIN (AFU_ORTHOLOGUE AFUA_4G14350)"/>
    <property type="match status" value="1"/>
</dbReference>
<dbReference type="Pfam" id="PF24681">
    <property type="entry name" value="Kelch_KLHDC2_KLHL20_DRC7"/>
    <property type="match status" value="1"/>
</dbReference>
<protein>
    <submittedName>
        <fullName evidence="5 6">Rab9 effector protein with kelch motifs-like</fullName>
    </submittedName>
</protein>
<dbReference type="Pfam" id="PF01344">
    <property type="entry name" value="Kelch_1"/>
    <property type="match status" value="1"/>
</dbReference>
<dbReference type="Proteomes" id="UP000504603">
    <property type="component" value="Unplaced"/>
</dbReference>
<evidence type="ECO:0000256" key="2">
    <source>
        <dbReference type="ARBA" id="ARBA00022737"/>
    </source>
</evidence>
<keyword evidence="1" id="KW-0880">Kelch repeat</keyword>
<dbReference type="PANTHER" id="PTHR46228">
    <property type="entry name" value="KELCH DOMAIN-CONTAINING PROTEIN"/>
    <property type="match status" value="1"/>
</dbReference>
<name>A0A6J1DS20_MOMCH</name>
<accession>A0A6J1DS20</accession>
<evidence type="ECO:0000313" key="4">
    <source>
        <dbReference type="Proteomes" id="UP000504603"/>
    </source>
</evidence>
<dbReference type="GeneID" id="111023325"/>
<dbReference type="OrthoDB" id="10251809at2759"/>
<organism evidence="4 5">
    <name type="scientific">Momordica charantia</name>
    <name type="common">Bitter gourd</name>
    <name type="synonym">Balsam pear</name>
    <dbReference type="NCBI Taxonomy" id="3673"/>
    <lineage>
        <taxon>Eukaryota</taxon>
        <taxon>Viridiplantae</taxon>
        <taxon>Streptophyta</taxon>
        <taxon>Embryophyta</taxon>
        <taxon>Tracheophyta</taxon>
        <taxon>Spermatophyta</taxon>
        <taxon>Magnoliopsida</taxon>
        <taxon>eudicotyledons</taxon>
        <taxon>Gunneridae</taxon>
        <taxon>Pentapetalae</taxon>
        <taxon>rosids</taxon>
        <taxon>fabids</taxon>
        <taxon>Cucurbitales</taxon>
        <taxon>Cucurbitaceae</taxon>
        <taxon>Momordiceae</taxon>
        <taxon>Momordica</taxon>
    </lineage>
</organism>
<dbReference type="RefSeq" id="XP_022156433.1">
    <property type="nucleotide sequence ID" value="XM_022300741.1"/>
</dbReference>
<dbReference type="InterPro" id="IPR015915">
    <property type="entry name" value="Kelch-typ_b-propeller"/>
</dbReference>
<dbReference type="AlphaFoldDB" id="A0A6J1DS20"/>
<dbReference type="KEGG" id="mcha:111023325"/>
<gene>
    <name evidence="5 6" type="primary">LOC111023325</name>
</gene>
<feature type="compositionally biased region" description="Low complexity" evidence="3">
    <location>
        <begin position="415"/>
        <end position="430"/>
    </location>
</feature>
<evidence type="ECO:0000256" key="1">
    <source>
        <dbReference type="ARBA" id="ARBA00022441"/>
    </source>
</evidence>
<dbReference type="Gene3D" id="2.120.10.80">
    <property type="entry name" value="Kelch-type beta propeller"/>
    <property type="match status" value="2"/>
</dbReference>
<dbReference type="InterPro" id="IPR006652">
    <property type="entry name" value="Kelch_1"/>
</dbReference>
<sequence>MRSSMVGGGGGGEISKKAMWLYPKVMGFTPSERWGHSACYYQGNVYVFGGCCGGLHFSDVLVLNLDTMVWTNMVTTGQGPGPRDSHGAVIVGNQMIVFGGTNGSKKVNDLHILDLGTQEWVQPECKGNPPSPRESHTATLLGDDKLVIFGGSGEGESNYLNDLHILDLKTMMWMNSDVRGDIPVPRDSHSATAVGHKLFVYGGDCGDRYQGGVDMLDVHSLTWSRLSVQGSSPGVRAGHAAVNIAMKVYILGGVGDRHYYNDAWVLDLCTCSWTQLDTCGQQPQGRFSHTAVVADSDIVIYGGCGEDERPLNDLLVLQLGAEHPNGRYNVSMCKIFGNHWNNQGKRSSFRGEDQSGTKTKLMGNNIELVRKGDHELKLETKHSIQLMSETLHPKRRRTTNPKVWEVESEQEEHSLSLSQHSSPSQSDQEQTPVRKVSDSVTSSQGLRLLKHVSHSSTSEPHSISRTQPEFRNTVQSAPLQDLPYLGHQNQLKPEQQPLLHVVRPVKEQKSLEMGIIQNLIGSEVRGRVDGAFDSGFLMTATVNGKIYRGVLFTPGPGVFSRATIIAENASLPANTLPNSNHVELSKTLQHRPLVPMPESTQTFRQAQVSPPVPIIKPTPSSLPVKLRDDLQGVLLTLGGPGNGSA</sequence>
<feature type="region of interest" description="Disordered" evidence="3">
    <location>
        <begin position="405"/>
        <end position="444"/>
    </location>
</feature>
<reference evidence="5 6" key="1">
    <citation type="submission" date="2025-04" db="UniProtKB">
        <authorList>
            <consortium name="RefSeq"/>
        </authorList>
    </citation>
    <scope>IDENTIFICATION</scope>
    <source>
        <strain evidence="5 6">OHB3-1</strain>
    </source>
</reference>